<feature type="compositionally biased region" description="Basic and acidic residues" evidence="1">
    <location>
        <begin position="312"/>
        <end position="333"/>
    </location>
</feature>
<name>A0A0K1EL77_CHOCO</name>
<protein>
    <recommendedName>
        <fullName evidence="2">Transposase IS701-like DDE domain-containing protein</fullName>
    </recommendedName>
</protein>
<proteinExistence type="predicted"/>
<feature type="domain" description="Transposase IS701-like DDE" evidence="2">
    <location>
        <begin position="16"/>
        <end position="254"/>
    </location>
</feature>
<dbReference type="InterPro" id="IPR012337">
    <property type="entry name" value="RNaseH-like_sf"/>
</dbReference>
<reference evidence="3 4" key="1">
    <citation type="submission" date="2015-07" db="EMBL/GenBank/DDBJ databases">
        <title>Genome analysis of myxobacterium Chondromyces crocatus Cm c5 reveals a high potential for natural compound synthesis and the genetic basis for the loss of fruiting body formation.</title>
        <authorList>
            <person name="Zaburannyi N."/>
            <person name="Bunk B."/>
            <person name="Maier J."/>
            <person name="Overmann J."/>
            <person name="Mueller R."/>
        </authorList>
    </citation>
    <scope>NUCLEOTIDE SEQUENCE [LARGE SCALE GENOMIC DNA]</scope>
    <source>
        <strain evidence="3 4">Cm c5</strain>
    </source>
</reference>
<feature type="region of interest" description="Disordered" evidence="1">
    <location>
        <begin position="300"/>
        <end position="359"/>
    </location>
</feature>
<dbReference type="PATRIC" id="fig|52.7.peg.6439"/>
<evidence type="ECO:0000313" key="4">
    <source>
        <dbReference type="Proteomes" id="UP000067626"/>
    </source>
</evidence>
<dbReference type="SUPFAM" id="SSF53098">
    <property type="entry name" value="Ribonuclease H-like"/>
    <property type="match status" value="1"/>
</dbReference>
<organism evidence="3 4">
    <name type="scientific">Chondromyces crocatus</name>
    <dbReference type="NCBI Taxonomy" id="52"/>
    <lineage>
        <taxon>Bacteria</taxon>
        <taxon>Pseudomonadati</taxon>
        <taxon>Myxococcota</taxon>
        <taxon>Polyangia</taxon>
        <taxon>Polyangiales</taxon>
        <taxon>Polyangiaceae</taxon>
        <taxon>Chondromyces</taxon>
    </lineage>
</organism>
<dbReference type="Pfam" id="PF13546">
    <property type="entry name" value="DDE_5"/>
    <property type="match status" value="1"/>
</dbReference>
<sequence length="359" mass="40078">MPDMVIVGSFLAQLQPFASLFTARTFRTFQVLACGWVLALGRHTVTMAVRAANATQWKHIRSFHRFFSKARWGLDQLGLMLVRRIDLRVTKDLPLVVALDDTLGRRTGKTVAFASMHRDPLRSTKVRPVFSWGHLWVVLGITVRLFDKIFCLPVFFRLYRSKKVRARYKTTYRTMPELGAELVALVAKAVPHRALVVLGDGAYSNHLLVEHRPANVTVVGRSRLDAAIYAAPPPRQPGQMGRPRVRGVKLPAPGLQADAKGAPWQSLEVFVYGRTVSVNAVGLPQVLRQLCTGPVGPIQATRQRSKANPLDDLCHKRPTDPRGRSERSADSKAFKSLVAPSREPTSHRTLVHQQIGRDL</sequence>
<dbReference type="InterPro" id="IPR038721">
    <property type="entry name" value="IS701-like_DDE_dom"/>
</dbReference>
<dbReference type="STRING" id="52.CMC5_058370"/>
<dbReference type="AlphaFoldDB" id="A0A0K1EL77"/>
<evidence type="ECO:0000259" key="2">
    <source>
        <dbReference type="Pfam" id="PF13546"/>
    </source>
</evidence>
<dbReference type="Proteomes" id="UP000067626">
    <property type="component" value="Chromosome"/>
</dbReference>
<gene>
    <name evidence="3" type="ORF">CMC5_058370</name>
</gene>
<dbReference type="KEGG" id="ccro:CMC5_058370"/>
<accession>A0A0K1EL77</accession>
<evidence type="ECO:0000256" key="1">
    <source>
        <dbReference type="SAM" id="MobiDB-lite"/>
    </source>
</evidence>
<keyword evidence="4" id="KW-1185">Reference proteome</keyword>
<evidence type="ECO:0000313" key="3">
    <source>
        <dbReference type="EMBL" id="AKT41630.1"/>
    </source>
</evidence>
<dbReference type="EMBL" id="CP012159">
    <property type="protein sequence ID" value="AKT41630.1"/>
    <property type="molecule type" value="Genomic_DNA"/>
</dbReference>